<evidence type="ECO:0000313" key="4">
    <source>
        <dbReference type="Proteomes" id="UP000813461"/>
    </source>
</evidence>
<feature type="compositionally biased region" description="Low complexity" evidence="2">
    <location>
        <begin position="223"/>
        <end position="234"/>
    </location>
</feature>
<sequence>MATIKSQTGTVTDANEVTLTPPQQLRANWSLDPNAPLIPSYFHIHDFPPDLFAAVLELSYLTISQADRAWNLLNTYFSARIREASYTGRQKIIYATLQIEDVEKAIDSIKRMRKGQELQAKALAETGTYGHWQSRTAMEWREKMDKEGREGDSEGGRRKYSIRDEVGSERDEKDEKRKYSIRHEVLRGKDEKEEREAKKPKLEIKIVPVSEEKEDDGFPSPPLETRLLTPTPTRQAYELSPTDRILKISKSPIQQPQASPPTPTLHSRITTPAPIPRSHTTTPTPSTKPPIPRSKPLRKILKRPPPISLSLQIPPTSLPILSAYRQPYNSLIDAARQATHQANLLRREAEILEERARVVREMGRAEEGRARALWGRVEREGME</sequence>
<feature type="region of interest" description="Disordered" evidence="2">
    <location>
        <begin position="142"/>
        <end position="177"/>
    </location>
</feature>
<feature type="region of interest" description="Disordered" evidence="2">
    <location>
        <begin position="206"/>
        <end position="299"/>
    </location>
</feature>
<evidence type="ECO:0000256" key="1">
    <source>
        <dbReference type="SAM" id="Coils"/>
    </source>
</evidence>
<comment type="caution">
    <text evidence="3">The sequence shown here is derived from an EMBL/GenBank/DDBJ whole genome shotgun (WGS) entry which is preliminary data.</text>
</comment>
<evidence type="ECO:0000313" key="3">
    <source>
        <dbReference type="EMBL" id="KAH7074060.1"/>
    </source>
</evidence>
<keyword evidence="4" id="KW-1185">Reference proteome</keyword>
<proteinExistence type="predicted"/>
<organism evidence="3 4">
    <name type="scientific">Paraphoma chrysanthemicola</name>
    <dbReference type="NCBI Taxonomy" id="798071"/>
    <lineage>
        <taxon>Eukaryota</taxon>
        <taxon>Fungi</taxon>
        <taxon>Dikarya</taxon>
        <taxon>Ascomycota</taxon>
        <taxon>Pezizomycotina</taxon>
        <taxon>Dothideomycetes</taxon>
        <taxon>Pleosporomycetidae</taxon>
        <taxon>Pleosporales</taxon>
        <taxon>Pleosporineae</taxon>
        <taxon>Phaeosphaeriaceae</taxon>
        <taxon>Paraphoma</taxon>
    </lineage>
</organism>
<dbReference type="OrthoDB" id="3801260at2759"/>
<gene>
    <name evidence="3" type="ORF">FB567DRAFT_610941</name>
</gene>
<reference evidence="3" key="1">
    <citation type="journal article" date="2021" name="Nat. Commun.">
        <title>Genetic determinants of endophytism in the Arabidopsis root mycobiome.</title>
        <authorList>
            <person name="Mesny F."/>
            <person name="Miyauchi S."/>
            <person name="Thiergart T."/>
            <person name="Pickel B."/>
            <person name="Atanasova L."/>
            <person name="Karlsson M."/>
            <person name="Huettel B."/>
            <person name="Barry K.W."/>
            <person name="Haridas S."/>
            <person name="Chen C."/>
            <person name="Bauer D."/>
            <person name="Andreopoulos W."/>
            <person name="Pangilinan J."/>
            <person name="LaButti K."/>
            <person name="Riley R."/>
            <person name="Lipzen A."/>
            <person name="Clum A."/>
            <person name="Drula E."/>
            <person name="Henrissat B."/>
            <person name="Kohler A."/>
            <person name="Grigoriev I.V."/>
            <person name="Martin F.M."/>
            <person name="Hacquard S."/>
        </authorList>
    </citation>
    <scope>NUCLEOTIDE SEQUENCE</scope>
    <source>
        <strain evidence="3">MPI-SDFR-AT-0120</strain>
    </source>
</reference>
<keyword evidence="1" id="KW-0175">Coiled coil</keyword>
<dbReference type="Proteomes" id="UP000813461">
    <property type="component" value="Unassembled WGS sequence"/>
</dbReference>
<name>A0A8K0QW32_9PLEO</name>
<feature type="coiled-coil region" evidence="1">
    <location>
        <begin position="335"/>
        <end position="362"/>
    </location>
</feature>
<dbReference type="EMBL" id="JAGMVJ010000021">
    <property type="protein sequence ID" value="KAH7074060.1"/>
    <property type="molecule type" value="Genomic_DNA"/>
</dbReference>
<evidence type="ECO:0000256" key="2">
    <source>
        <dbReference type="SAM" id="MobiDB-lite"/>
    </source>
</evidence>
<dbReference type="AlphaFoldDB" id="A0A8K0QW32"/>
<feature type="compositionally biased region" description="Low complexity" evidence="2">
    <location>
        <begin position="276"/>
        <end position="285"/>
    </location>
</feature>
<protein>
    <submittedName>
        <fullName evidence="3">Uncharacterized protein</fullName>
    </submittedName>
</protein>
<accession>A0A8K0QW32</accession>